<evidence type="ECO:0000313" key="3">
    <source>
        <dbReference type="Proteomes" id="UP000441404"/>
    </source>
</evidence>
<dbReference type="EMBL" id="WIWI01000073">
    <property type="protein sequence ID" value="MQT91797.1"/>
    <property type="molecule type" value="Genomic_DNA"/>
</dbReference>
<reference evidence="3 4" key="1">
    <citation type="submission" date="2019-10" db="EMBL/GenBank/DDBJ databases">
        <title>Evaluation of single-gene subtyping targets for Pseudomonas.</title>
        <authorList>
            <person name="Reichler S.J."/>
            <person name="Orsi R.H."/>
            <person name="Wiedmann M."/>
            <person name="Martin N.H."/>
            <person name="Murphy S.I."/>
        </authorList>
    </citation>
    <scope>NUCLEOTIDE SEQUENCE [LARGE SCALE GENOMIC DNA]</scope>
    <source>
        <strain evidence="2 4">FSL R10-3254</strain>
        <strain evidence="1 3">FSL R10-3257</strain>
    </source>
</reference>
<protein>
    <submittedName>
        <fullName evidence="1">Uncharacterized protein</fullName>
    </submittedName>
</protein>
<accession>A0A6A7YFW0</accession>
<dbReference type="Proteomes" id="UP000489190">
    <property type="component" value="Unassembled WGS sequence"/>
</dbReference>
<evidence type="ECO:0000313" key="2">
    <source>
        <dbReference type="EMBL" id="MQT91797.1"/>
    </source>
</evidence>
<dbReference type="AlphaFoldDB" id="A0A6A7YFW0"/>
<evidence type="ECO:0000313" key="4">
    <source>
        <dbReference type="Proteomes" id="UP000489190"/>
    </source>
</evidence>
<dbReference type="EMBL" id="WIWJ01000029">
    <property type="protein sequence ID" value="MQT48286.1"/>
    <property type="molecule type" value="Genomic_DNA"/>
</dbReference>
<organism evidence="1 3">
    <name type="scientific">Pseudomonas helleri</name>
    <dbReference type="NCBI Taxonomy" id="1608996"/>
    <lineage>
        <taxon>Bacteria</taxon>
        <taxon>Pseudomonadati</taxon>
        <taxon>Pseudomonadota</taxon>
        <taxon>Gammaproteobacteria</taxon>
        <taxon>Pseudomonadales</taxon>
        <taxon>Pseudomonadaceae</taxon>
        <taxon>Pseudomonas</taxon>
    </lineage>
</organism>
<evidence type="ECO:0000313" key="1">
    <source>
        <dbReference type="EMBL" id="MQT48286.1"/>
    </source>
</evidence>
<gene>
    <name evidence="2" type="ORF">GHO39_22040</name>
    <name evidence="1" type="ORF">GHO40_16390</name>
</gene>
<sequence length="112" mass="11818">MKNLALGFTACTIFLISNEGYAQPTSSGVIHFEGSIVESTYELSMASAASVSKSIKLIEVEPGVVIAVNMAARSADGTEPLFSTAFEALKNEPLASENVLASKRGVLTISYR</sequence>
<name>A0A6A7YFW0_9PSED</name>
<comment type="caution">
    <text evidence="1">The sequence shown here is derived from an EMBL/GenBank/DDBJ whole genome shotgun (WGS) entry which is preliminary data.</text>
</comment>
<dbReference type="Proteomes" id="UP000441404">
    <property type="component" value="Unassembled WGS sequence"/>
</dbReference>
<proteinExistence type="predicted"/>